<dbReference type="SUPFAM" id="SSF52151">
    <property type="entry name" value="FabD/lysophospholipase-like"/>
    <property type="match status" value="1"/>
</dbReference>
<evidence type="ECO:0000256" key="1">
    <source>
        <dbReference type="ARBA" id="ARBA00022450"/>
    </source>
</evidence>
<dbReference type="SUPFAM" id="SSF47336">
    <property type="entry name" value="ACP-like"/>
    <property type="match status" value="1"/>
</dbReference>
<dbReference type="CDD" id="cd05195">
    <property type="entry name" value="enoyl_red"/>
    <property type="match status" value="1"/>
</dbReference>
<dbReference type="PANTHER" id="PTHR43775:SF37">
    <property type="entry name" value="SI:DKEY-61P9.11"/>
    <property type="match status" value="1"/>
</dbReference>
<organism evidence="7">
    <name type="scientific">Pseudictyota dubia</name>
    <dbReference type="NCBI Taxonomy" id="2749911"/>
    <lineage>
        <taxon>Eukaryota</taxon>
        <taxon>Sar</taxon>
        <taxon>Stramenopiles</taxon>
        <taxon>Ochrophyta</taxon>
        <taxon>Bacillariophyta</taxon>
        <taxon>Mediophyceae</taxon>
        <taxon>Biddulphiophycidae</taxon>
        <taxon>Eupodiscales</taxon>
        <taxon>Odontellaceae</taxon>
        <taxon>Pseudictyota</taxon>
    </lineage>
</organism>
<evidence type="ECO:0000259" key="6">
    <source>
        <dbReference type="PROSITE" id="PS50075"/>
    </source>
</evidence>
<feature type="transmembrane region" description="Helical" evidence="5">
    <location>
        <begin position="1545"/>
        <end position="1563"/>
    </location>
</feature>
<dbReference type="InterPro" id="IPR036736">
    <property type="entry name" value="ACP-like_sf"/>
</dbReference>
<evidence type="ECO:0000256" key="4">
    <source>
        <dbReference type="SAM" id="MobiDB-lite"/>
    </source>
</evidence>
<dbReference type="SUPFAM" id="SSF50129">
    <property type="entry name" value="GroES-like"/>
    <property type="match status" value="1"/>
</dbReference>
<dbReference type="InterPro" id="IPR013968">
    <property type="entry name" value="PKS_KR"/>
</dbReference>
<keyword evidence="2" id="KW-0597">Phosphoprotein</keyword>
<evidence type="ECO:0000313" key="7">
    <source>
        <dbReference type="EMBL" id="CAD8312083.1"/>
    </source>
</evidence>
<dbReference type="SMART" id="SM00822">
    <property type="entry name" value="PKS_KR"/>
    <property type="match status" value="1"/>
</dbReference>
<name>A0A7R9W3C5_9STRA</name>
<dbReference type="GO" id="GO:0004312">
    <property type="term" value="F:fatty acid synthase activity"/>
    <property type="evidence" value="ECO:0007669"/>
    <property type="project" value="TreeGrafter"/>
</dbReference>
<feature type="transmembrane region" description="Helical" evidence="5">
    <location>
        <begin position="1583"/>
        <end position="1604"/>
    </location>
</feature>
<dbReference type="Gene3D" id="3.40.366.10">
    <property type="entry name" value="Malonyl-Coenzyme A Acyl Carrier Protein, domain 2"/>
    <property type="match status" value="2"/>
</dbReference>
<dbReference type="SMART" id="SM00827">
    <property type="entry name" value="PKS_AT"/>
    <property type="match status" value="1"/>
</dbReference>
<dbReference type="InterPro" id="IPR014043">
    <property type="entry name" value="Acyl_transferase_dom"/>
</dbReference>
<dbReference type="InterPro" id="IPR020807">
    <property type="entry name" value="PKS_DH"/>
</dbReference>
<dbReference type="InterPro" id="IPR009081">
    <property type="entry name" value="PP-bd_ACP"/>
</dbReference>
<dbReference type="EMBL" id="HBED01021757">
    <property type="protein sequence ID" value="CAD8312083.1"/>
    <property type="molecule type" value="Transcribed_RNA"/>
</dbReference>
<keyword evidence="5" id="KW-0472">Membrane</keyword>
<dbReference type="InterPro" id="IPR011032">
    <property type="entry name" value="GroES-like_sf"/>
</dbReference>
<evidence type="ECO:0000256" key="2">
    <source>
        <dbReference type="ARBA" id="ARBA00022553"/>
    </source>
</evidence>
<sequence length="1792" mass="198661">MGQDLMQKSPVFRRTIERLQIETGMPLVELYNDGSSWMMKKNSVIGIVSYQLGLLAVLQDSGIRPDFFLGHSLGETVCGYLAGFLSEAEVLRVAQVRSNMASLIDTEARLDVYDFEPAEGYDFATHSDSGAELWARKVASDGSFDSRILKSFSMKGSMAVVGCESNKVENAISELNLQETRVACYNAPKGQTISGAAFEVNRLLEKLKHDNPSLFIRLLPTDGVAYHAPYLSVFQNYLRESFGDISAAPLPSSWISTSQNGMFGTDYLIQNICGPVYFEEGINSLPTGATIVEIGPSSGLLAQVKRIRQDLTLIGIAEREKPVDVDAVLRRLEPWVNAEPAVTTDEVETKSSKALRFEERYPDIWGGRTTLQVPTWKEFELPRTLTGSPEVSYDLSKPPWSSIRDHQIRGQNLFPAVGFLHALWSVHDFGLVEIVDFRIDTPLVIPTGSEKVKFQVRQAGTHCYICDSLGEVCYASGRVKPAPPTARPTEHSPVQGQDGIEKEYFYPHLRRLGYEYGTSYQLLDNITAEHASLTKQPVDWISYLDACLHLELHNCSCLGYPVGFDRVILWERSLENAALWVKKISADSLGNSSIILDGLKMEYVPDSPLLPSIYKETFVEYDDCDVLHEPHVVAALLLRESATFCVVEPLLSTELQAIVHCLRECSMSRETKLEIWVVVSDRITADADLLLTTDKERPMFSYIPVARWGELRLLRGGNGVKIGKLKVAKNWNEVPMSGPFLWTGDGSSGAVASVVAERGQTAISYEGATNGLIGLEKQMRHNYFNKDGQHGVWVDVKQPGCTSAEGPTSPNAELRIGRPGLLDSLVWHVIDPKRHSVKIKFATLNFRDVMRAMGQLKEKDLSLGLEFSGTEIASNKRVFGVARNSLSSHCSPAYSFPTPDNISDEEAATIPIVYLTAYFALFKKAKMTAGQSVLIHGGAGGVGMAAIRLAQKRGLTIFTTCSSGKRGYLKDHFRLSDAQIGDSRSETFIQTVLSGTRGRGVDVVLNHLSGSLQVASLRCVASGGHFCEIGKYDILQNTGLRQGLLARNVSFHVIDLLPLLMDSAMLSVWDSMLRNGFESNEIVPLPVTAFKVENVVDAFRFMSQGKHMGKIGIKGLDSHEFPVGHDALIAQQESHLITGGLGGLGLSLASRLASDGCREVILVGRRGVTTGFQRHQLASMEAMGCKVRIVKSDVLNLKPEMTVSVPDRIWHVATVYRDMAFDTMTKSAWDAVVRTKVDGYMCLRACWPSTPIVAISSVVAYYGNAGQTHYALANARLDSFARSDPNTLSVRLGPLDNVGFITKSDTGRALLERFPIKLMRVDDVLDRLLEVGIKNRCGVVGVYDLKQRGVSSLSKSGKRQASRQYTIEQAQQFVASILGGSAKDYSPQISLKSAGLDSLSTMEVVHHIHEMDRSTSFKASMITEEFTVQSIVDAVKAVKVDVGLDDDDKSSDLSIESGSAGPSTARENAQDVMTEAAGEDNTIHVQGDETERLLTLSNGIHGRILTSIEEGWTRRRVLVGAGLMLSTLWWICSLAAFDKGQAEHILLYSFIVCCGCDLVRLFVDWHMRNGNTVREPVSCSHYLQGVLSFIAYVLMFVIYPATFLRNWSSVYFGYYMYDNLSLLIFWDDINRAFRDFYALHHIISFTLTGFWRVPSGSWNVKLGMLVMLWLTSEIWQYSLYVFRHFAGHGKCTARKIAILGVVAFVSERLQRFSAYLLLFLLDDKITHRAWLVFATGIAFDVLDTYFQLKALHRQFSSVNPLPKSSERSFSESMLRQESPDIEMGEGWSSEPD</sequence>
<dbReference type="InterPro" id="IPR036291">
    <property type="entry name" value="NAD(P)-bd_dom_sf"/>
</dbReference>
<dbReference type="SMART" id="SM00829">
    <property type="entry name" value="PKS_ER"/>
    <property type="match status" value="1"/>
</dbReference>
<keyword evidence="5" id="KW-1133">Transmembrane helix</keyword>
<feature type="domain" description="Carrier" evidence="6">
    <location>
        <begin position="1361"/>
        <end position="1439"/>
    </location>
</feature>
<gene>
    <name evidence="7" type="ORF">TDUB1175_LOCUS10872</name>
</gene>
<dbReference type="InterPro" id="IPR042104">
    <property type="entry name" value="PKS_dehydratase_sf"/>
</dbReference>
<dbReference type="Pfam" id="PF13602">
    <property type="entry name" value="ADH_zinc_N_2"/>
    <property type="match status" value="1"/>
</dbReference>
<feature type="transmembrane region" description="Helical" evidence="5">
    <location>
        <begin position="1666"/>
        <end position="1686"/>
    </location>
</feature>
<dbReference type="SMART" id="SM00826">
    <property type="entry name" value="PKS_DH"/>
    <property type="match status" value="1"/>
</dbReference>
<dbReference type="PROSITE" id="PS50075">
    <property type="entry name" value="CARRIER"/>
    <property type="match status" value="1"/>
</dbReference>
<dbReference type="Gene3D" id="3.10.129.110">
    <property type="entry name" value="Polyketide synthase dehydratase"/>
    <property type="match status" value="1"/>
</dbReference>
<dbReference type="InterPro" id="IPR001227">
    <property type="entry name" value="Ac_transferase_dom_sf"/>
</dbReference>
<dbReference type="Pfam" id="PF08659">
    <property type="entry name" value="KR"/>
    <property type="match status" value="1"/>
</dbReference>
<proteinExistence type="predicted"/>
<dbReference type="Gene3D" id="3.90.180.10">
    <property type="entry name" value="Medium-chain alcohol dehydrogenases, catalytic domain"/>
    <property type="match status" value="1"/>
</dbReference>
<dbReference type="PANTHER" id="PTHR43775">
    <property type="entry name" value="FATTY ACID SYNTHASE"/>
    <property type="match status" value="1"/>
</dbReference>
<protein>
    <recommendedName>
        <fullName evidence="6">Carrier domain-containing protein</fullName>
    </recommendedName>
</protein>
<reference evidence="7" key="1">
    <citation type="submission" date="2021-01" db="EMBL/GenBank/DDBJ databases">
        <authorList>
            <person name="Corre E."/>
            <person name="Pelletier E."/>
            <person name="Niang G."/>
            <person name="Scheremetjew M."/>
            <person name="Finn R."/>
            <person name="Kale V."/>
            <person name="Holt S."/>
            <person name="Cochrane G."/>
            <person name="Meng A."/>
            <person name="Brown T."/>
            <person name="Cohen L."/>
        </authorList>
    </citation>
    <scope>NUCLEOTIDE SEQUENCE</scope>
    <source>
        <strain evidence="7">CCMP147</strain>
    </source>
</reference>
<evidence type="ECO:0000256" key="5">
    <source>
        <dbReference type="SAM" id="Phobius"/>
    </source>
</evidence>
<dbReference type="SUPFAM" id="SSF51735">
    <property type="entry name" value="NAD(P)-binding Rossmann-fold domains"/>
    <property type="match status" value="2"/>
</dbReference>
<dbReference type="GO" id="GO:0016491">
    <property type="term" value="F:oxidoreductase activity"/>
    <property type="evidence" value="ECO:0007669"/>
    <property type="project" value="InterPro"/>
</dbReference>
<feature type="transmembrane region" description="Helical" evidence="5">
    <location>
        <begin position="1636"/>
        <end position="1654"/>
    </location>
</feature>
<evidence type="ECO:0000256" key="3">
    <source>
        <dbReference type="ARBA" id="ARBA00022679"/>
    </source>
</evidence>
<dbReference type="PROSITE" id="PS00012">
    <property type="entry name" value="PHOSPHOPANTETHEINE"/>
    <property type="match status" value="1"/>
</dbReference>
<feature type="compositionally biased region" description="Polar residues" evidence="4">
    <location>
        <begin position="1456"/>
        <end position="1467"/>
    </location>
</feature>
<accession>A0A7R9W3C5</accession>
<dbReference type="GO" id="GO:0006633">
    <property type="term" value="P:fatty acid biosynthetic process"/>
    <property type="evidence" value="ECO:0007669"/>
    <property type="project" value="TreeGrafter"/>
</dbReference>
<keyword evidence="3" id="KW-0808">Transferase</keyword>
<dbReference type="InterPro" id="IPR016036">
    <property type="entry name" value="Malonyl_transacylase_ACP-bd"/>
</dbReference>
<dbReference type="InterPro" id="IPR020843">
    <property type="entry name" value="ER"/>
</dbReference>
<dbReference type="Gene3D" id="3.40.50.720">
    <property type="entry name" value="NAD(P)-binding Rossmann-like Domain"/>
    <property type="match status" value="1"/>
</dbReference>
<dbReference type="InterPro" id="IPR006162">
    <property type="entry name" value="Ppantetheine_attach_site"/>
</dbReference>
<keyword evidence="5" id="KW-0812">Transmembrane</keyword>
<feature type="region of interest" description="Disordered" evidence="4">
    <location>
        <begin position="1758"/>
        <end position="1792"/>
    </location>
</feature>
<dbReference type="Pfam" id="PF00698">
    <property type="entry name" value="Acyl_transf_1"/>
    <property type="match status" value="1"/>
</dbReference>
<dbReference type="InterPro" id="IPR050091">
    <property type="entry name" value="PKS_NRPS_Biosynth_Enz"/>
</dbReference>
<dbReference type="GO" id="GO:0044550">
    <property type="term" value="P:secondary metabolite biosynthetic process"/>
    <property type="evidence" value="ECO:0007669"/>
    <property type="project" value="TreeGrafter"/>
</dbReference>
<keyword evidence="1" id="KW-0596">Phosphopantetheine</keyword>
<dbReference type="SUPFAM" id="SSF55048">
    <property type="entry name" value="Probable ACP-binding domain of malonyl-CoA ACP transacylase"/>
    <property type="match status" value="1"/>
</dbReference>
<feature type="region of interest" description="Disordered" evidence="4">
    <location>
        <begin position="1449"/>
        <end position="1470"/>
    </location>
</feature>
<dbReference type="InterPro" id="IPR016035">
    <property type="entry name" value="Acyl_Trfase/lysoPLipase"/>
</dbReference>
<dbReference type="InterPro" id="IPR057326">
    <property type="entry name" value="KR_dom"/>
</dbReference>
<feature type="transmembrane region" description="Helical" evidence="5">
    <location>
        <begin position="1517"/>
        <end position="1538"/>
    </location>
</feature>